<dbReference type="InterPro" id="IPR036397">
    <property type="entry name" value="RNaseH_sf"/>
</dbReference>
<reference evidence="3" key="2">
    <citation type="submission" date="2021-01" db="UniProtKB">
        <authorList>
            <consortium name="EnsemblPlants"/>
        </authorList>
    </citation>
    <scope>IDENTIFICATION</scope>
</reference>
<dbReference type="InterPro" id="IPR052929">
    <property type="entry name" value="RNase_H-like_EbsB-rel"/>
</dbReference>
<dbReference type="GO" id="GO:0003676">
    <property type="term" value="F:nucleic acid binding"/>
    <property type="evidence" value="ECO:0007669"/>
    <property type="project" value="InterPro"/>
</dbReference>
<dbReference type="EMBL" id="LRBV02000007">
    <property type="status" value="NOT_ANNOTATED_CDS"/>
    <property type="molecule type" value="Genomic_DNA"/>
</dbReference>
<dbReference type="InterPro" id="IPR012337">
    <property type="entry name" value="RNaseH-like_sf"/>
</dbReference>
<dbReference type="InParanoid" id="A0A7N2M3P1"/>
<dbReference type="InterPro" id="IPR002156">
    <property type="entry name" value="RNaseH_domain"/>
</dbReference>
<feature type="domain" description="Reverse transcriptase zinc-binding" evidence="2">
    <location>
        <begin position="3"/>
        <end position="60"/>
    </location>
</feature>
<accession>A0A7N2M3P1</accession>
<organism evidence="3 4">
    <name type="scientific">Quercus lobata</name>
    <name type="common">Valley oak</name>
    <dbReference type="NCBI Taxonomy" id="97700"/>
    <lineage>
        <taxon>Eukaryota</taxon>
        <taxon>Viridiplantae</taxon>
        <taxon>Streptophyta</taxon>
        <taxon>Embryophyta</taxon>
        <taxon>Tracheophyta</taxon>
        <taxon>Spermatophyta</taxon>
        <taxon>Magnoliopsida</taxon>
        <taxon>eudicotyledons</taxon>
        <taxon>Gunneridae</taxon>
        <taxon>Pentapetalae</taxon>
        <taxon>rosids</taxon>
        <taxon>fabids</taxon>
        <taxon>Fagales</taxon>
        <taxon>Fagaceae</taxon>
        <taxon>Quercus</taxon>
    </lineage>
</organism>
<dbReference type="InterPro" id="IPR044730">
    <property type="entry name" value="RNase_H-like_dom_plant"/>
</dbReference>
<sequence length="277" mass="31464">MNLPNRLKHFTWKACNGILATKESLFRRKITADDRCEACGSHVETTLHMLCFCNRSTEVWNSCKLSLPFNIQESWSFLDTFSRLRNYWDTQQEKLESWVAICWGIWKSRNEVRHAGAKRPGRVIVRNALRLLDDFHAANELPCQPSSNTQDTTIWMPPPPGYFKTEAKALEMGVVFAKEVGLRDVLFEADSQVLINAVHGTGEAASLVLNIIQGVLRKAQGFRIFHFLHTKRQENAPTHLLAQQAQKVESLAVWLEECPSQVAHACAKDVSLFQSSI</sequence>
<dbReference type="CDD" id="cd06222">
    <property type="entry name" value="RNase_H_like"/>
    <property type="match status" value="1"/>
</dbReference>
<dbReference type="Proteomes" id="UP000594261">
    <property type="component" value="Chromosome 7"/>
</dbReference>
<feature type="domain" description="RNase H type-1" evidence="1">
    <location>
        <begin position="164"/>
        <end position="245"/>
    </location>
</feature>
<keyword evidence="4" id="KW-1185">Reference proteome</keyword>
<reference evidence="3 4" key="1">
    <citation type="journal article" date="2016" name="G3 (Bethesda)">
        <title>First Draft Assembly and Annotation of the Genome of a California Endemic Oak Quercus lobata Nee (Fagaceae).</title>
        <authorList>
            <person name="Sork V.L."/>
            <person name="Fitz-Gibbon S.T."/>
            <person name="Puiu D."/>
            <person name="Crepeau M."/>
            <person name="Gugger P.F."/>
            <person name="Sherman R."/>
            <person name="Stevens K."/>
            <person name="Langley C.H."/>
            <person name="Pellegrini M."/>
            <person name="Salzberg S.L."/>
        </authorList>
    </citation>
    <scope>NUCLEOTIDE SEQUENCE [LARGE SCALE GENOMIC DNA]</scope>
    <source>
        <strain evidence="3 4">cv. SW786</strain>
    </source>
</reference>
<dbReference type="GO" id="GO:0004523">
    <property type="term" value="F:RNA-DNA hybrid ribonuclease activity"/>
    <property type="evidence" value="ECO:0007669"/>
    <property type="project" value="InterPro"/>
</dbReference>
<dbReference type="EnsemblPlants" id="QL07p004262:mrna">
    <property type="protein sequence ID" value="QL07p004262:mrna"/>
    <property type="gene ID" value="QL07p004262"/>
</dbReference>
<dbReference type="PANTHER" id="PTHR47074:SF48">
    <property type="entry name" value="POLYNUCLEOTIDYL TRANSFERASE, RIBONUCLEASE H-LIKE SUPERFAMILY PROTEIN"/>
    <property type="match status" value="1"/>
</dbReference>
<protein>
    <submittedName>
        <fullName evidence="3">Uncharacterized protein</fullName>
    </submittedName>
</protein>
<evidence type="ECO:0000259" key="2">
    <source>
        <dbReference type="Pfam" id="PF13966"/>
    </source>
</evidence>
<proteinExistence type="predicted"/>
<dbReference type="Gramene" id="QL07p004262:mrna">
    <property type="protein sequence ID" value="QL07p004262:mrna"/>
    <property type="gene ID" value="QL07p004262"/>
</dbReference>
<dbReference type="SUPFAM" id="SSF53098">
    <property type="entry name" value="Ribonuclease H-like"/>
    <property type="match status" value="1"/>
</dbReference>
<dbReference type="AlphaFoldDB" id="A0A7N2M3P1"/>
<evidence type="ECO:0000313" key="3">
    <source>
        <dbReference type="EnsemblPlants" id="QL07p004262:mrna"/>
    </source>
</evidence>
<dbReference type="InterPro" id="IPR026960">
    <property type="entry name" value="RVT-Znf"/>
</dbReference>
<dbReference type="Gene3D" id="3.30.420.10">
    <property type="entry name" value="Ribonuclease H-like superfamily/Ribonuclease H"/>
    <property type="match status" value="1"/>
</dbReference>
<dbReference type="Pfam" id="PF13456">
    <property type="entry name" value="RVT_3"/>
    <property type="match status" value="1"/>
</dbReference>
<dbReference type="PANTHER" id="PTHR47074">
    <property type="entry name" value="BNAC02G40300D PROTEIN"/>
    <property type="match status" value="1"/>
</dbReference>
<evidence type="ECO:0000259" key="1">
    <source>
        <dbReference type="Pfam" id="PF13456"/>
    </source>
</evidence>
<dbReference type="Pfam" id="PF13966">
    <property type="entry name" value="zf-RVT"/>
    <property type="match status" value="1"/>
</dbReference>
<evidence type="ECO:0000313" key="4">
    <source>
        <dbReference type="Proteomes" id="UP000594261"/>
    </source>
</evidence>
<name>A0A7N2M3P1_QUELO</name>